<dbReference type="GO" id="GO:0009651">
    <property type="term" value="P:response to salt stress"/>
    <property type="evidence" value="ECO:0007669"/>
    <property type="project" value="EnsemblPlants"/>
</dbReference>
<dbReference type="InterPro" id="IPR012337">
    <property type="entry name" value="RNaseH-like_sf"/>
</dbReference>
<dbReference type="InterPro" id="IPR036397">
    <property type="entry name" value="RNaseH_sf"/>
</dbReference>
<dbReference type="GO" id="GO:0009737">
    <property type="term" value="P:response to abscisic acid"/>
    <property type="evidence" value="ECO:0007669"/>
    <property type="project" value="EnsemblPlants"/>
</dbReference>
<evidence type="ECO:0000256" key="2">
    <source>
        <dbReference type="ARBA" id="ARBA00008372"/>
    </source>
</evidence>
<dbReference type="InParanoid" id="A0A059BR37"/>
<comment type="cofactor">
    <cofactor evidence="1">
        <name>a divalent metal cation</name>
        <dbReference type="ChEBI" id="CHEBI:60240"/>
    </cofactor>
</comment>
<evidence type="ECO:0000256" key="1">
    <source>
        <dbReference type="ARBA" id="ARBA00001968"/>
    </source>
</evidence>
<dbReference type="OrthoDB" id="1432093at2759"/>
<dbReference type="InterPro" id="IPR051181">
    <property type="entry name" value="CAF1_poly(A)_ribonucleases"/>
</dbReference>
<organism evidence="3">
    <name type="scientific">Eucalyptus grandis</name>
    <name type="common">Flooded gum</name>
    <dbReference type="NCBI Taxonomy" id="71139"/>
    <lineage>
        <taxon>Eukaryota</taxon>
        <taxon>Viridiplantae</taxon>
        <taxon>Streptophyta</taxon>
        <taxon>Embryophyta</taxon>
        <taxon>Tracheophyta</taxon>
        <taxon>Spermatophyta</taxon>
        <taxon>Magnoliopsida</taxon>
        <taxon>eudicotyledons</taxon>
        <taxon>Gunneridae</taxon>
        <taxon>Pentapetalae</taxon>
        <taxon>rosids</taxon>
        <taxon>malvids</taxon>
        <taxon>Myrtales</taxon>
        <taxon>Myrtaceae</taxon>
        <taxon>Myrtoideae</taxon>
        <taxon>Eucalypteae</taxon>
        <taxon>Eucalyptus</taxon>
    </lineage>
</organism>
<proteinExistence type="inferred from homology"/>
<dbReference type="KEGG" id="egr:104449117"/>
<gene>
    <name evidence="3" type="ORF">EUGRSUZ_F02044</name>
</gene>
<dbReference type="PANTHER" id="PTHR15092">
    <property type="entry name" value="POLY A -SPECIFIC RIBONUCLEASE/TARGET OF EGR1, MEMBER 1"/>
    <property type="match status" value="1"/>
</dbReference>
<evidence type="ECO:0000313" key="3">
    <source>
        <dbReference type="EMBL" id="KCW68391.1"/>
    </source>
</evidence>
<dbReference type="Gene3D" id="3.30.420.10">
    <property type="entry name" value="Ribonuclease H-like superfamily/Ribonuclease H"/>
    <property type="match status" value="2"/>
</dbReference>
<dbReference type="Pfam" id="PF04857">
    <property type="entry name" value="CAF1"/>
    <property type="match status" value="1"/>
</dbReference>
<reference evidence="3" key="1">
    <citation type="submission" date="2013-07" db="EMBL/GenBank/DDBJ databases">
        <title>The genome of Eucalyptus grandis.</title>
        <authorList>
            <person name="Schmutz J."/>
            <person name="Hayes R."/>
            <person name="Myburg A."/>
            <person name="Tuskan G."/>
            <person name="Grattapaglia D."/>
            <person name="Rokhsar D.S."/>
        </authorList>
    </citation>
    <scope>NUCLEOTIDE SEQUENCE</scope>
    <source>
        <tissue evidence="3">Leaf extractions</tissue>
    </source>
</reference>
<comment type="similarity">
    <text evidence="2">Belongs to the CAF1 family.</text>
</comment>
<dbReference type="PANTHER" id="PTHR15092:SF22">
    <property type="entry name" value="POLY(A)-SPECIFIC RIBONUCLEASE PNLDC1"/>
    <property type="match status" value="1"/>
</dbReference>
<name>A0A059BR37_EUCGR</name>
<dbReference type="Gramene" id="KCW68391">
    <property type="protein sequence ID" value="KCW68391"/>
    <property type="gene ID" value="EUGRSUZ_F02044"/>
</dbReference>
<dbReference type="GO" id="GO:0003723">
    <property type="term" value="F:RNA binding"/>
    <property type="evidence" value="ECO:0000318"/>
    <property type="project" value="GO_Central"/>
</dbReference>
<protein>
    <submittedName>
        <fullName evidence="3">Uncharacterized protein</fullName>
    </submittedName>
</protein>
<dbReference type="GO" id="GO:0000175">
    <property type="term" value="F:3'-5'-RNA exonuclease activity"/>
    <property type="evidence" value="ECO:0000318"/>
    <property type="project" value="GO_Central"/>
</dbReference>
<dbReference type="eggNOG" id="KOG1990">
    <property type="taxonomic scope" value="Eukaryota"/>
</dbReference>
<dbReference type="GO" id="GO:0005739">
    <property type="term" value="C:mitochondrion"/>
    <property type="evidence" value="ECO:0007669"/>
    <property type="project" value="EnsemblPlants"/>
</dbReference>
<dbReference type="STRING" id="71139.A0A059BR37"/>
<dbReference type="EMBL" id="KK198758">
    <property type="protein sequence ID" value="KCW68391.1"/>
    <property type="molecule type" value="Genomic_DNA"/>
</dbReference>
<sequence length="734" mass="83640">MKRRCPVGALSRALSRALTTTTATAGSQAPTPSTFPIKNVTRSNFEPALESLREHVRAADYVAVDLEMTGVTSAPWRESFEFDRYDVRYLKVKDSAEKFAVVQFGVCPFRWDPQELCFVAHPHNFYIFPRQELSFDVYIFPRQELSFDDPSAYEFLCQTASVDFLAKYQFDFNMCIREGISYLSREQENELLRHLEESSCSRNKHKEFRDVPLISIADVLFSERIKNRIKEWHDELLHDRNCELQFNESSNDSKQQLQTIFYRTRPALALSGFTAHQLRLIQQVTRNHFEDIVYVCMNVQNACVQPLLVYTDGNTDKDLLMKEVEDENRRGEELKIHSAVGFRHVIDLLSSEQKLIVGHNCFLDVAHIYRKFFGELPFTAEEFVSSANEHLPYIVDTKVLLNSSDILKYWMRRSKTSLSSSFVRLCPQIALGYTSTDLASKACVKVEVQVDDLRASSWNAGAKHEAGYDAFMTGCVFAQACSHLGIKFHPHSSSEILARDEILEKYVNRLYLSWNNRDIIDFSTGSVTGNSVGSTYLNQYSKFLCEKIILIWGFPPKLKAREIKECICKVFGPTSVTSVYSLDKTTVFVQFKEAELVSDFLVMKETLERNDDAISILNPLWRVLEGGNTCAADYETYKEICSSPVSKVYFSDQARAAGIKWKTKLLKSEVPGEEGIRKQGDANSSLENAVDSIMDKTNLKSKKSASDDTNHRSSSCGAILDSLCAHEVERVRTY</sequence>
<dbReference type="GO" id="GO:0009751">
    <property type="term" value="P:response to salicylic acid"/>
    <property type="evidence" value="ECO:0007669"/>
    <property type="project" value="EnsemblPlants"/>
</dbReference>
<dbReference type="SUPFAM" id="SSF53098">
    <property type="entry name" value="Ribonuclease H-like"/>
    <property type="match status" value="1"/>
</dbReference>
<dbReference type="OMA" id="TIREWRD"/>
<accession>A0A059BR37</accession>
<dbReference type="InterPro" id="IPR006941">
    <property type="entry name" value="RNase_CAF1"/>
</dbReference>
<dbReference type="FunCoup" id="A0A059BR37">
    <property type="interactions" value="2677"/>
</dbReference>
<dbReference type="AlphaFoldDB" id="A0A059BR37"/>